<dbReference type="AlphaFoldDB" id="A0A7M1AX69"/>
<protein>
    <submittedName>
        <fullName evidence="2">Uncharacterized protein</fullName>
    </submittedName>
</protein>
<keyword evidence="1" id="KW-1133">Transmembrane helix</keyword>
<keyword evidence="1" id="KW-0472">Membrane</keyword>
<proteinExistence type="predicted"/>
<dbReference type="EMBL" id="CP041165">
    <property type="protein sequence ID" value="QOP42049.1"/>
    <property type="molecule type" value="Genomic_DNA"/>
</dbReference>
<name>A0A7M1AX69_9BACT</name>
<dbReference type="KEGG" id="smax:FJR03_10005"/>
<accession>A0A7M1AX69</accession>
<dbReference type="RefSeq" id="WP_193113370.1">
    <property type="nucleotide sequence ID" value="NZ_CP041165.1"/>
</dbReference>
<reference evidence="2 3" key="1">
    <citation type="submission" date="2019-06" db="EMBL/GenBank/DDBJ databases">
        <title>Sulfurimonas gotlandica sp. nov., a chemoautotrophic and psychrotolerant epsilonproteobacterium isolated from a pelagic redoxcline, and an emended description of the genus Sulfurimonas.</title>
        <authorList>
            <person name="Wang S."/>
            <person name="Jiang L."/>
            <person name="Shao Z."/>
        </authorList>
    </citation>
    <scope>NUCLEOTIDE SEQUENCE [LARGE SCALE GENOMIC DNA]</scope>
    <source>
        <strain evidence="2 3">B2</strain>
    </source>
</reference>
<sequence>MSEGLEKLQAIGAQAIYEKTHIPVGHVQAILHESYDGLNKIQFTGFISILEREYNLDLNSVKLKGIAYFDGEKEVHEDESIFVKVQPKRSYKALYIIIAVIVFLVFLFTFYADSKEVAEPVVNENEIIQKVKEKVVDEVNNSDVQESNESVVETNTTVVVEETVPQEEVVEKSFVIKTHRKLWIGYIELDTNKKHQTVFKKEFNLDPNRDWLITLGHGYVDFEINGQEYTYKSEKGLKFVYKEGEFKPITLEEFKRFNRGYVW</sequence>
<gene>
    <name evidence="2" type="ORF">FJR03_10005</name>
</gene>
<evidence type="ECO:0000313" key="3">
    <source>
        <dbReference type="Proteomes" id="UP000593910"/>
    </source>
</evidence>
<organism evidence="2 3">
    <name type="scientific">Sulfurimonas marina</name>
    <dbReference type="NCBI Taxonomy" id="2590551"/>
    <lineage>
        <taxon>Bacteria</taxon>
        <taxon>Pseudomonadati</taxon>
        <taxon>Campylobacterota</taxon>
        <taxon>Epsilonproteobacteria</taxon>
        <taxon>Campylobacterales</taxon>
        <taxon>Sulfurimonadaceae</taxon>
        <taxon>Sulfurimonas</taxon>
    </lineage>
</organism>
<dbReference type="Proteomes" id="UP000593910">
    <property type="component" value="Chromosome"/>
</dbReference>
<keyword evidence="1" id="KW-0812">Transmembrane</keyword>
<evidence type="ECO:0000313" key="2">
    <source>
        <dbReference type="EMBL" id="QOP42049.1"/>
    </source>
</evidence>
<evidence type="ECO:0000256" key="1">
    <source>
        <dbReference type="SAM" id="Phobius"/>
    </source>
</evidence>
<keyword evidence="3" id="KW-1185">Reference proteome</keyword>
<feature type="transmembrane region" description="Helical" evidence="1">
    <location>
        <begin position="93"/>
        <end position="112"/>
    </location>
</feature>